<protein>
    <submittedName>
        <fullName evidence="1">Uncharacterized protein</fullName>
    </submittedName>
</protein>
<name>A0ABP8LPZ2_9MICO</name>
<dbReference type="EMBL" id="BAABGN010000013">
    <property type="protein sequence ID" value="GAA4432546.1"/>
    <property type="molecule type" value="Genomic_DNA"/>
</dbReference>
<keyword evidence="2" id="KW-1185">Reference proteome</keyword>
<comment type="caution">
    <text evidence="1">The sequence shown here is derived from an EMBL/GenBank/DDBJ whole genome shotgun (WGS) entry which is preliminary data.</text>
</comment>
<proteinExistence type="predicted"/>
<reference evidence="2" key="1">
    <citation type="journal article" date="2019" name="Int. J. Syst. Evol. Microbiol.">
        <title>The Global Catalogue of Microorganisms (GCM) 10K type strain sequencing project: providing services to taxonomists for standard genome sequencing and annotation.</title>
        <authorList>
            <consortium name="The Broad Institute Genomics Platform"/>
            <consortium name="The Broad Institute Genome Sequencing Center for Infectious Disease"/>
            <person name="Wu L."/>
            <person name="Ma J."/>
        </authorList>
    </citation>
    <scope>NUCLEOTIDE SEQUENCE [LARGE SCALE GENOMIC DNA]</scope>
    <source>
        <strain evidence="2">JCM 17810</strain>
    </source>
</reference>
<accession>A0ABP8LPZ2</accession>
<evidence type="ECO:0000313" key="2">
    <source>
        <dbReference type="Proteomes" id="UP001500622"/>
    </source>
</evidence>
<gene>
    <name evidence="1" type="ORF">GCM10023169_38400</name>
</gene>
<organism evidence="1 2">
    <name type="scientific">Georgenia halophila</name>
    <dbReference type="NCBI Taxonomy" id="620889"/>
    <lineage>
        <taxon>Bacteria</taxon>
        <taxon>Bacillati</taxon>
        <taxon>Actinomycetota</taxon>
        <taxon>Actinomycetes</taxon>
        <taxon>Micrococcales</taxon>
        <taxon>Bogoriellaceae</taxon>
        <taxon>Georgenia</taxon>
    </lineage>
</organism>
<sequence length="71" mass="7454">MVAPVRATTSRAPSACVSTQVGAPSICPLSMCFVDSFTAPNLLPSVVGRPADLRRESCHARLAKDVAGQQR</sequence>
<evidence type="ECO:0000313" key="1">
    <source>
        <dbReference type="EMBL" id="GAA4432546.1"/>
    </source>
</evidence>
<dbReference type="Proteomes" id="UP001500622">
    <property type="component" value="Unassembled WGS sequence"/>
</dbReference>